<evidence type="ECO:0000256" key="2">
    <source>
        <dbReference type="ARBA" id="ARBA00022801"/>
    </source>
</evidence>
<reference evidence="3 4" key="1">
    <citation type="submission" date="2017-03" db="EMBL/GenBank/DDBJ databases">
        <title>Genome Survey of Euroglyphus maynei.</title>
        <authorList>
            <person name="Arlian L.G."/>
            <person name="Morgan M.S."/>
            <person name="Rider S.D."/>
        </authorList>
    </citation>
    <scope>NUCLEOTIDE SEQUENCE [LARGE SCALE GENOMIC DNA]</scope>
    <source>
        <strain evidence="3">Arlian Lab</strain>
        <tissue evidence="3">Whole body</tissue>
    </source>
</reference>
<keyword evidence="2" id="KW-0378">Hydrolase</keyword>
<protein>
    <submittedName>
        <fullName evidence="3">Uncharacterized protein</fullName>
    </submittedName>
</protein>
<dbReference type="PANTHER" id="PTHR42752:SF1">
    <property type="entry name" value="IMIDAZOLONEPROPIONASE-RELATED"/>
    <property type="match status" value="1"/>
</dbReference>
<dbReference type="SUPFAM" id="SSF51556">
    <property type="entry name" value="Metallo-dependent hydrolases"/>
    <property type="match status" value="1"/>
</dbReference>
<evidence type="ECO:0000256" key="1">
    <source>
        <dbReference type="ARBA" id="ARBA00022723"/>
    </source>
</evidence>
<dbReference type="InterPro" id="IPR005920">
    <property type="entry name" value="HutI"/>
</dbReference>
<evidence type="ECO:0000313" key="4">
    <source>
        <dbReference type="Proteomes" id="UP000194236"/>
    </source>
</evidence>
<dbReference type="AlphaFoldDB" id="A0A1Y3AW09"/>
<dbReference type="GO" id="GO:0050480">
    <property type="term" value="F:imidazolonepropionase activity"/>
    <property type="evidence" value="ECO:0007669"/>
    <property type="project" value="TreeGrafter"/>
</dbReference>
<comment type="caution">
    <text evidence="3">The sequence shown here is derived from an EMBL/GenBank/DDBJ whole genome shotgun (WGS) entry which is preliminary data.</text>
</comment>
<dbReference type="OrthoDB" id="194468at2759"/>
<evidence type="ECO:0000313" key="3">
    <source>
        <dbReference type="EMBL" id="OTF71646.1"/>
    </source>
</evidence>
<sequence length="62" mass="7074">MQIHESGGGINHTVRETKRASETELLQSLLSRIDRMISCGTTILECKTGYGLEYECERKMLR</sequence>
<accession>A0A1Y3AW09</accession>
<dbReference type="GO" id="GO:0005737">
    <property type="term" value="C:cytoplasm"/>
    <property type="evidence" value="ECO:0007669"/>
    <property type="project" value="InterPro"/>
</dbReference>
<dbReference type="GO" id="GO:0046872">
    <property type="term" value="F:metal ion binding"/>
    <property type="evidence" value="ECO:0007669"/>
    <property type="project" value="UniProtKB-KW"/>
</dbReference>
<name>A0A1Y3AW09_EURMA</name>
<keyword evidence="1" id="KW-0479">Metal-binding</keyword>
<dbReference type="Gene3D" id="3.20.20.140">
    <property type="entry name" value="Metal-dependent hydrolases"/>
    <property type="match status" value="1"/>
</dbReference>
<dbReference type="PANTHER" id="PTHR42752">
    <property type="entry name" value="IMIDAZOLONEPROPIONASE"/>
    <property type="match status" value="1"/>
</dbReference>
<dbReference type="Proteomes" id="UP000194236">
    <property type="component" value="Unassembled WGS sequence"/>
</dbReference>
<dbReference type="EMBL" id="MUJZ01059901">
    <property type="protein sequence ID" value="OTF71646.1"/>
    <property type="molecule type" value="Genomic_DNA"/>
</dbReference>
<dbReference type="GO" id="GO:0019556">
    <property type="term" value="P:L-histidine catabolic process to glutamate and formamide"/>
    <property type="evidence" value="ECO:0007669"/>
    <property type="project" value="InterPro"/>
</dbReference>
<keyword evidence="4" id="KW-1185">Reference proteome</keyword>
<gene>
    <name evidence="3" type="ORF">BLA29_010876</name>
</gene>
<feature type="non-terminal residue" evidence="3">
    <location>
        <position position="62"/>
    </location>
</feature>
<organism evidence="3 4">
    <name type="scientific">Euroglyphus maynei</name>
    <name type="common">Mayne's house dust mite</name>
    <dbReference type="NCBI Taxonomy" id="6958"/>
    <lineage>
        <taxon>Eukaryota</taxon>
        <taxon>Metazoa</taxon>
        <taxon>Ecdysozoa</taxon>
        <taxon>Arthropoda</taxon>
        <taxon>Chelicerata</taxon>
        <taxon>Arachnida</taxon>
        <taxon>Acari</taxon>
        <taxon>Acariformes</taxon>
        <taxon>Sarcoptiformes</taxon>
        <taxon>Astigmata</taxon>
        <taxon>Psoroptidia</taxon>
        <taxon>Analgoidea</taxon>
        <taxon>Pyroglyphidae</taxon>
        <taxon>Pyroglyphinae</taxon>
        <taxon>Euroglyphus</taxon>
    </lineage>
</organism>
<proteinExistence type="predicted"/>
<dbReference type="InterPro" id="IPR032466">
    <property type="entry name" value="Metal_Hydrolase"/>
</dbReference>